<dbReference type="HOGENOM" id="CLU_619952_0_0_1"/>
<dbReference type="Gene3D" id="1.10.472.10">
    <property type="entry name" value="Cyclin-like"/>
    <property type="match status" value="1"/>
</dbReference>
<gene>
    <name evidence="2" type="ORF">BN7_5537</name>
</gene>
<keyword evidence="3" id="KW-1185">Reference proteome</keyword>
<feature type="region of interest" description="Disordered" evidence="1">
    <location>
        <begin position="248"/>
        <end position="327"/>
    </location>
</feature>
<comment type="caution">
    <text evidence="2">The sequence shown here is derived from an EMBL/GenBank/DDBJ whole genome shotgun (WGS) entry which is preliminary data.</text>
</comment>
<dbReference type="AlphaFoldDB" id="K0KL36"/>
<reference evidence="2 3" key="1">
    <citation type="journal article" date="2012" name="Eukaryot. Cell">
        <title>Draft genome sequence of Wickerhamomyces ciferrii NRRL Y-1031 F-60-10.</title>
        <authorList>
            <person name="Schneider J."/>
            <person name="Andrea H."/>
            <person name="Blom J."/>
            <person name="Jaenicke S."/>
            <person name="Ruckert C."/>
            <person name="Schorsch C."/>
            <person name="Szczepanowski R."/>
            <person name="Farwick M."/>
            <person name="Goesmann A."/>
            <person name="Puhler A."/>
            <person name="Schaffer S."/>
            <person name="Tauch A."/>
            <person name="Kohler T."/>
            <person name="Brinkrolf K."/>
        </authorList>
    </citation>
    <scope>NUCLEOTIDE SEQUENCE [LARGE SCALE GENOMIC DNA]</scope>
    <source>
        <strain evidence="3">ATCC 14091 / BCRC 22168 / CBS 111 / JCM 3599 / NBRC 0793 / NRRL Y-1031 F-60-10</strain>
    </source>
</reference>
<protein>
    <recommendedName>
        <fullName evidence="4">Cyclin N-terminal domain-containing protein</fullName>
    </recommendedName>
</protein>
<sequence>MTIDKNNNKMLVTDDEFLSSDLFIRLSWSIYFNSSSLIETQYYKDLENLISTTCLNKVTLIHTLYYLYLLVNHKPFLYQSSNYKLSSFQSSSRIKLLSNSNRKSSKELYELIVILFMISNKANDDSSYTMKTWSNLTPLTNSILKKKELVVLKKIQYNVFLKNDEYLKWCNQLYQIGLNYGFIYQSSPLSSNSYHVQPVQPVQLVQQIQPQNFTYTQPTQTQIQTYPLTPKSPIQDVSYQLPLPSMIPQQVSQPQPQPQVVQQQYSIPQSTKRSISQEYHSSPYKKLHHDNTPSKTKPFNCSALNKPNLNSYKYNSNSRSNSNPNSNLLLTPIKTNQYDYQNLYDQSSNNNIFNNNGYQNQYTSENYNPNYYMNNYQQTQSQLPQQSQYQYQYQYQPQPQQSIQYPIYGYQTQFPHPPNCPCCQLTNYTNSYHSSLKSMIKL</sequence>
<accession>K0KL36</accession>
<organism evidence="2 3">
    <name type="scientific">Wickerhamomyces ciferrii (strain ATCC 14091 / BCRC 22168 / CBS 111 / JCM 3599 / NBRC 0793 / NRRL Y-1031 F-60-10)</name>
    <name type="common">Yeast</name>
    <name type="synonym">Pichia ciferrii</name>
    <dbReference type="NCBI Taxonomy" id="1206466"/>
    <lineage>
        <taxon>Eukaryota</taxon>
        <taxon>Fungi</taxon>
        <taxon>Dikarya</taxon>
        <taxon>Ascomycota</taxon>
        <taxon>Saccharomycotina</taxon>
        <taxon>Saccharomycetes</taxon>
        <taxon>Phaffomycetales</taxon>
        <taxon>Wickerhamomycetaceae</taxon>
        <taxon>Wickerhamomyces</taxon>
    </lineage>
</organism>
<dbReference type="Proteomes" id="UP000009328">
    <property type="component" value="Unassembled WGS sequence"/>
</dbReference>
<dbReference type="CDD" id="cd20557">
    <property type="entry name" value="CYCLIN_ScPCL1-like"/>
    <property type="match status" value="1"/>
</dbReference>
<evidence type="ECO:0000313" key="3">
    <source>
        <dbReference type="Proteomes" id="UP000009328"/>
    </source>
</evidence>
<evidence type="ECO:0000313" key="2">
    <source>
        <dbReference type="EMBL" id="CCH45950.1"/>
    </source>
</evidence>
<feature type="compositionally biased region" description="Low complexity" evidence="1">
    <location>
        <begin position="304"/>
        <end position="327"/>
    </location>
</feature>
<evidence type="ECO:0008006" key="4">
    <source>
        <dbReference type="Google" id="ProtNLM"/>
    </source>
</evidence>
<evidence type="ECO:0000256" key="1">
    <source>
        <dbReference type="SAM" id="MobiDB-lite"/>
    </source>
</evidence>
<dbReference type="InParanoid" id="K0KL36"/>
<feature type="compositionally biased region" description="Low complexity" evidence="1">
    <location>
        <begin position="248"/>
        <end position="270"/>
    </location>
</feature>
<proteinExistence type="predicted"/>
<dbReference type="EMBL" id="CAIF01000219">
    <property type="protein sequence ID" value="CCH45950.1"/>
    <property type="molecule type" value="Genomic_DNA"/>
</dbReference>
<name>K0KL36_WICCF</name>
<feature type="compositionally biased region" description="Polar residues" evidence="1">
    <location>
        <begin position="271"/>
        <end position="280"/>
    </location>
</feature>
<feature type="compositionally biased region" description="Polar residues" evidence="1">
    <location>
        <begin position="293"/>
        <end position="303"/>
    </location>
</feature>